<evidence type="ECO:0008006" key="3">
    <source>
        <dbReference type="Google" id="ProtNLM"/>
    </source>
</evidence>
<dbReference type="EMBL" id="JBHUHX010000031">
    <property type="protein sequence ID" value="MFD2112579.1"/>
    <property type="molecule type" value="Genomic_DNA"/>
</dbReference>
<sequence length="74" mass="8087">MSIATDMLAAYIKAETEVLANGRSWALDGRSVTRENLAEIRAGRIEWERRVAAERNASASIGGLPHSLANFSTR</sequence>
<reference evidence="2" key="1">
    <citation type="journal article" date="2019" name="Int. J. Syst. Evol. Microbiol.">
        <title>The Global Catalogue of Microorganisms (GCM) 10K type strain sequencing project: providing services to taxonomists for standard genome sequencing and annotation.</title>
        <authorList>
            <consortium name="The Broad Institute Genomics Platform"/>
            <consortium name="The Broad Institute Genome Sequencing Center for Infectious Disease"/>
            <person name="Wu L."/>
            <person name="Ma J."/>
        </authorList>
    </citation>
    <scope>NUCLEOTIDE SEQUENCE [LARGE SCALE GENOMIC DNA]</scope>
    <source>
        <strain evidence="2">KACC 12597</strain>
    </source>
</reference>
<name>A0ABW4YBR7_9GAMM</name>
<evidence type="ECO:0000313" key="1">
    <source>
        <dbReference type="EMBL" id="MFD2112579.1"/>
    </source>
</evidence>
<evidence type="ECO:0000313" key="2">
    <source>
        <dbReference type="Proteomes" id="UP001597337"/>
    </source>
</evidence>
<organism evidence="1 2">
    <name type="scientific">Thiorhodococcus fuscus</name>
    <dbReference type="NCBI Taxonomy" id="527200"/>
    <lineage>
        <taxon>Bacteria</taxon>
        <taxon>Pseudomonadati</taxon>
        <taxon>Pseudomonadota</taxon>
        <taxon>Gammaproteobacteria</taxon>
        <taxon>Chromatiales</taxon>
        <taxon>Chromatiaceae</taxon>
        <taxon>Thiorhodococcus</taxon>
    </lineage>
</organism>
<comment type="caution">
    <text evidence="1">The sequence shown here is derived from an EMBL/GenBank/DDBJ whole genome shotgun (WGS) entry which is preliminary data.</text>
</comment>
<keyword evidence="2" id="KW-1185">Reference proteome</keyword>
<accession>A0ABW4YBR7</accession>
<gene>
    <name evidence="1" type="ORF">ACFSJC_12080</name>
</gene>
<dbReference type="Proteomes" id="UP001597337">
    <property type="component" value="Unassembled WGS sequence"/>
</dbReference>
<proteinExistence type="predicted"/>
<dbReference type="RefSeq" id="WP_386026983.1">
    <property type="nucleotide sequence ID" value="NZ_JBHUHX010000031.1"/>
</dbReference>
<protein>
    <recommendedName>
        <fullName evidence="3">Primosomal replication protein PriB/PriC domain protein</fullName>
    </recommendedName>
</protein>